<comment type="caution">
    <text evidence="3">The sequence shown here is derived from an EMBL/GenBank/DDBJ whole genome shotgun (WGS) entry which is preliminary data.</text>
</comment>
<feature type="transmembrane region" description="Helical" evidence="2">
    <location>
        <begin position="6"/>
        <end position="26"/>
    </location>
</feature>
<dbReference type="AlphaFoldDB" id="A0A644Z1Q4"/>
<feature type="region of interest" description="Disordered" evidence="1">
    <location>
        <begin position="31"/>
        <end position="54"/>
    </location>
</feature>
<feature type="compositionally biased region" description="Polar residues" evidence="1">
    <location>
        <begin position="35"/>
        <end position="48"/>
    </location>
</feature>
<name>A0A644Z1Q4_9ZZZZ</name>
<evidence type="ECO:0000313" key="3">
    <source>
        <dbReference type="EMBL" id="MPM33951.1"/>
    </source>
</evidence>
<keyword evidence="2" id="KW-1133">Transmembrane helix</keyword>
<keyword evidence="2" id="KW-0812">Transmembrane</keyword>
<proteinExistence type="predicted"/>
<keyword evidence="2" id="KW-0472">Membrane</keyword>
<sequence>MGYLFKVLLVFAVIYMVINFLGRALFGTRRKPQANPYNRQSQQPQNEPETQEDRILDYQKKSFETTDAIDVEFEEIKQKERR</sequence>
<evidence type="ECO:0000256" key="1">
    <source>
        <dbReference type="SAM" id="MobiDB-lite"/>
    </source>
</evidence>
<dbReference type="EMBL" id="VSSQ01006817">
    <property type="protein sequence ID" value="MPM33951.1"/>
    <property type="molecule type" value="Genomic_DNA"/>
</dbReference>
<gene>
    <name evidence="3" type="ORF">SDC9_80532</name>
</gene>
<protein>
    <recommendedName>
        <fullName evidence="4">DUF4834 domain-containing protein</fullName>
    </recommendedName>
</protein>
<organism evidence="3">
    <name type="scientific">bioreactor metagenome</name>
    <dbReference type="NCBI Taxonomy" id="1076179"/>
    <lineage>
        <taxon>unclassified sequences</taxon>
        <taxon>metagenomes</taxon>
        <taxon>ecological metagenomes</taxon>
    </lineage>
</organism>
<reference evidence="3" key="1">
    <citation type="submission" date="2019-08" db="EMBL/GenBank/DDBJ databases">
        <authorList>
            <person name="Kucharzyk K."/>
            <person name="Murdoch R.W."/>
            <person name="Higgins S."/>
            <person name="Loffler F."/>
        </authorList>
    </citation>
    <scope>NUCLEOTIDE SEQUENCE</scope>
</reference>
<accession>A0A644Z1Q4</accession>
<evidence type="ECO:0008006" key="4">
    <source>
        <dbReference type="Google" id="ProtNLM"/>
    </source>
</evidence>
<evidence type="ECO:0000256" key="2">
    <source>
        <dbReference type="SAM" id="Phobius"/>
    </source>
</evidence>